<dbReference type="InterPro" id="IPR023996">
    <property type="entry name" value="TonB-dep_OMP_SusC/RagA"/>
</dbReference>
<evidence type="ECO:0000256" key="4">
    <source>
        <dbReference type="SAM" id="SignalP"/>
    </source>
</evidence>
<keyword evidence="3" id="KW-1134">Transmembrane beta strand</keyword>
<dbReference type="KEGG" id="agi:FSB73_09845"/>
<keyword evidence="3" id="KW-0998">Cell outer membrane</keyword>
<dbReference type="AlphaFoldDB" id="A0A5B8VK97"/>
<dbReference type="GO" id="GO:0006811">
    <property type="term" value="P:monoatomic ion transport"/>
    <property type="evidence" value="ECO:0007669"/>
    <property type="project" value="UniProtKB-KW"/>
</dbReference>
<reference evidence="6 7" key="1">
    <citation type="journal article" date="2017" name="Int. J. Syst. Evol. Microbiol.">
        <title>Arachidicoccus ginsenosidivorans sp. nov., with ginsenoside-converting activity isolated from ginseng cultivating soil.</title>
        <authorList>
            <person name="Siddiqi M.Z."/>
            <person name="Aslam Z."/>
            <person name="Im W.T."/>
        </authorList>
    </citation>
    <scope>NUCLEOTIDE SEQUENCE [LARGE SCALE GENOMIC DNA]</scope>
    <source>
        <strain evidence="6 7">Gsoil 809</strain>
    </source>
</reference>
<dbReference type="PROSITE" id="PS52016">
    <property type="entry name" value="TONB_DEPENDENT_REC_3"/>
    <property type="match status" value="1"/>
</dbReference>
<accession>A0A5B8VK97</accession>
<dbReference type="NCBIfam" id="TIGR04057">
    <property type="entry name" value="SusC_RagA_signa"/>
    <property type="match status" value="1"/>
</dbReference>
<keyword evidence="2" id="KW-0798">TonB box</keyword>
<proteinExistence type="inferred from homology"/>
<dbReference type="GO" id="GO:0009279">
    <property type="term" value="C:cell outer membrane"/>
    <property type="evidence" value="ECO:0007669"/>
    <property type="project" value="UniProtKB-SubCell"/>
</dbReference>
<dbReference type="Proteomes" id="UP000321291">
    <property type="component" value="Chromosome"/>
</dbReference>
<evidence type="ECO:0000256" key="1">
    <source>
        <dbReference type="ARBA" id="ARBA00023065"/>
    </source>
</evidence>
<dbReference type="NCBIfam" id="TIGR04056">
    <property type="entry name" value="OMP_RagA_SusC"/>
    <property type="match status" value="1"/>
</dbReference>
<dbReference type="Gene3D" id="2.170.130.10">
    <property type="entry name" value="TonB-dependent receptor, plug domain"/>
    <property type="match status" value="1"/>
</dbReference>
<dbReference type="OrthoDB" id="9768177at2"/>
<evidence type="ECO:0000259" key="5">
    <source>
        <dbReference type="Pfam" id="PF07715"/>
    </source>
</evidence>
<keyword evidence="3" id="KW-0812">Transmembrane</keyword>
<keyword evidence="1" id="KW-0406">Ion transport</keyword>
<dbReference type="InterPro" id="IPR037066">
    <property type="entry name" value="Plug_dom_sf"/>
</dbReference>
<dbReference type="Pfam" id="PF07715">
    <property type="entry name" value="Plug"/>
    <property type="match status" value="1"/>
</dbReference>
<keyword evidence="3" id="KW-0472">Membrane</keyword>
<name>A0A5B8VK97_9BACT</name>
<dbReference type="RefSeq" id="WP_146781409.1">
    <property type="nucleotide sequence ID" value="NZ_CP042434.1"/>
</dbReference>
<feature type="domain" description="TonB-dependent receptor plug" evidence="5">
    <location>
        <begin position="125"/>
        <end position="236"/>
    </location>
</feature>
<dbReference type="InterPro" id="IPR012910">
    <property type="entry name" value="Plug_dom"/>
</dbReference>
<gene>
    <name evidence="6" type="ORF">FSB73_09845</name>
</gene>
<dbReference type="PANTHER" id="PTHR32552:SF81">
    <property type="entry name" value="TONB-DEPENDENT OUTER MEMBRANE RECEPTOR"/>
    <property type="match status" value="1"/>
</dbReference>
<evidence type="ECO:0000313" key="7">
    <source>
        <dbReference type="Proteomes" id="UP000321291"/>
    </source>
</evidence>
<sequence length="673" mass="73366">MKSHLLLKCRLLLFFILSSLTAVQAQSEILKGQVVDAATKSPLSEVQIRGGASQVVQTDLQGNFSLEVSAFPISLQITREGYLSQTRVFETNKQPVHIELLAIDTAGTLADVVTIGYGTTLKKFITGSIATISAKDFQKAPVTNAEELIANKIPGLQITPSSGQPGAGSSMLIRGGASISASNNPLIIIDGVALEGWNPNGPGMLSQLNPNDIETFTVLKDAAAAAIYGSRASNGVIIITTKKGKLNDKLHVDFSTNNSVSTLIKRESVLTAGQYKEVITSNNLTPTFAIGSASTDWQKEIYQNAFATDNNISLSGGIKKLPYRFSVGYLNQDGVLKTGNYKRVTGLLNLSPKLLKGALKLNLSIKASYEKQKIADQASIANAIAFDPTQPVYDPENTDFDGYFQYAKYATNPALAIANPVSMLMQQQNTSQGFRSTGNFQLDYAFPFISGLHFNVNTGYDASKYQSYYFSPATYFPLNVQGGAKNDNDPASKVSNTFLETYLNYTKLFTKIDSRLNVTGGYSYNNYLTTNYFYPGYDAKGEQLAGSEPAYPFDKPSHSIISYFGRLFYAFKDKYLLTATIRDDGSSRFAPKYRWGVFPSVSLAWKIKEEGFLKDNEALSDLKLRLSYGITGQQDGIGNYVPISVYTSGGAMYQYNIGGLPMICLIQALTTLI</sequence>
<dbReference type="Gene3D" id="2.60.40.1120">
    <property type="entry name" value="Carboxypeptidase-like, regulatory domain"/>
    <property type="match status" value="1"/>
</dbReference>
<dbReference type="PANTHER" id="PTHR32552">
    <property type="entry name" value="FERRICHROME IRON RECEPTOR-RELATED"/>
    <property type="match status" value="1"/>
</dbReference>
<keyword evidence="3" id="KW-0813">Transport</keyword>
<dbReference type="InterPro" id="IPR039426">
    <property type="entry name" value="TonB-dep_rcpt-like"/>
</dbReference>
<feature type="chain" id="PRO_5023059825" evidence="4">
    <location>
        <begin position="25"/>
        <end position="673"/>
    </location>
</feature>
<dbReference type="SUPFAM" id="SSF49464">
    <property type="entry name" value="Carboxypeptidase regulatory domain-like"/>
    <property type="match status" value="1"/>
</dbReference>
<dbReference type="InterPro" id="IPR023997">
    <property type="entry name" value="TonB-dep_OMP_SusC/RagA_CS"/>
</dbReference>
<organism evidence="6 7">
    <name type="scientific">Arachidicoccus ginsenosidivorans</name>
    <dbReference type="NCBI Taxonomy" id="496057"/>
    <lineage>
        <taxon>Bacteria</taxon>
        <taxon>Pseudomonadati</taxon>
        <taxon>Bacteroidota</taxon>
        <taxon>Chitinophagia</taxon>
        <taxon>Chitinophagales</taxon>
        <taxon>Chitinophagaceae</taxon>
        <taxon>Arachidicoccus</taxon>
    </lineage>
</organism>
<evidence type="ECO:0000256" key="2">
    <source>
        <dbReference type="ARBA" id="ARBA00023077"/>
    </source>
</evidence>
<dbReference type="EMBL" id="CP042434">
    <property type="protein sequence ID" value="QEC71920.1"/>
    <property type="molecule type" value="Genomic_DNA"/>
</dbReference>
<keyword evidence="4" id="KW-0732">Signal</keyword>
<dbReference type="InterPro" id="IPR008969">
    <property type="entry name" value="CarboxyPept-like_regulatory"/>
</dbReference>
<evidence type="ECO:0000256" key="3">
    <source>
        <dbReference type="PROSITE-ProRule" id="PRU01360"/>
    </source>
</evidence>
<protein>
    <submittedName>
        <fullName evidence="6">SusC/RagA family TonB-linked outer membrane protein</fullName>
    </submittedName>
</protein>
<feature type="signal peptide" evidence="4">
    <location>
        <begin position="1"/>
        <end position="24"/>
    </location>
</feature>
<dbReference type="SUPFAM" id="SSF56935">
    <property type="entry name" value="Porins"/>
    <property type="match status" value="1"/>
</dbReference>
<keyword evidence="7" id="KW-1185">Reference proteome</keyword>
<comment type="subcellular location">
    <subcellularLocation>
        <location evidence="3">Cell outer membrane</location>
        <topology evidence="3">Multi-pass membrane protein</topology>
    </subcellularLocation>
</comment>
<evidence type="ECO:0000313" key="6">
    <source>
        <dbReference type="EMBL" id="QEC71920.1"/>
    </source>
</evidence>
<comment type="similarity">
    <text evidence="3">Belongs to the TonB-dependent receptor family.</text>
</comment>